<dbReference type="OrthoDB" id="7186565at2"/>
<gene>
    <name evidence="2" type="ORF">D6850_18065</name>
</gene>
<dbReference type="Gene3D" id="3.40.50.2000">
    <property type="entry name" value="Glycogen Phosphorylase B"/>
    <property type="match status" value="1"/>
</dbReference>
<evidence type="ECO:0000313" key="2">
    <source>
        <dbReference type="EMBL" id="RKF12378.1"/>
    </source>
</evidence>
<dbReference type="Pfam" id="PF04101">
    <property type="entry name" value="Glyco_tran_28_C"/>
    <property type="match status" value="1"/>
</dbReference>
<organism evidence="2 3">
    <name type="scientific">Roseovarius spongiae</name>
    <dbReference type="NCBI Taxonomy" id="2320272"/>
    <lineage>
        <taxon>Bacteria</taxon>
        <taxon>Pseudomonadati</taxon>
        <taxon>Pseudomonadota</taxon>
        <taxon>Alphaproteobacteria</taxon>
        <taxon>Rhodobacterales</taxon>
        <taxon>Roseobacteraceae</taxon>
        <taxon>Roseovarius</taxon>
    </lineage>
</organism>
<keyword evidence="3" id="KW-1185">Reference proteome</keyword>
<sequence length="200" mass="21902">MRQGSAQVCRSVAHAVGTSGPIRRAAFHGESSVIFLTTGTQLPFDRLVRAVDAWAEAAQPGCEIFGQVLSPPEAPYRPRNFETRTRLSPAEYAEIFEKARLIVSHAGMGTILTALTRGKQICIMPRQVKYGEHRSDHQLATVERLGAHPGLHKARDEHDLAGCLDRALAEGESLQIATIDPFAAADFSDRLRAFILSTEK</sequence>
<protein>
    <submittedName>
        <fullName evidence="2">Glycosyl transferase family 28</fullName>
    </submittedName>
</protein>
<keyword evidence="2" id="KW-0808">Transferase</keyword>
<dbReference type="AlphaFoldDB" id="A0A3A8ASR5"/>
<dbReference type="Proteomes" id="UP000281128">
    <property type="component" value="Unassembled WGS sequence"/>
</dbReference>
<name>A0A3A8ASR5_9RHOB</name>
<dbReference type="InterPro" id="IPR007235">
    <property type="entry name" value="Glyco_trans_28_C"/>
</dbReference>
<dbReference type="EMBL" id="RAPE01000008">
    <property type="protein sequence ID" value="RKF12378.1"/>
    <property type="molecule type" value="Genomic_DNA"/>
</dbReference>
<accession>A0A3A8ASR5</accession>
<evidence type="ECO:0000313" key="3">
    <source>
        <dbReference type="Proteomes" id="UP000281128"/>
    </source>
</evidence>
<reference evidence="2 3" key="1">
    <citation type="submission" date="2018-09" db="EMBL/GenBank/DDBJ databases">
        <title>Roseovarius spongiae sp. nov., isolated from a marine sponge.</title>
        <authorList>
            <person name="Zhuang L."/>
            <person name="Luo L."/>
        </authorList>
    </citation>
    <scope>NUCLEOTIDE SEQUENCE [LARGE SCALE GENOMIC DNA]</scope>
    <source>
        <strain evidence="2 3">HN-E21</strain>
    </source>
</reference>
<dbReference type="GO" id="GO:0016758">
    <property type="term" value="F:hexosyltransferase activity"/>
    <property type="evidence" value="ECO:0007669"/>
    <property type="project" value="InterPro"/>
</dbReference>
<evidence type="ECO:0000259" key="1">
    <source>
        <dbReference type="Pfam" id="PF04101"/>
    </source>
</evidence>
<comment type="caution">
    <text evidence="2">The sequence shown here is derived from an EMBL/GenBank/DDBJ whole genome shotgun (WGS) entry which is preliminary data.</text>
</comment>
<feature type="domain" description="Glycosyl transferase family 28 C-terminal" evidence="1">
    <location>
        <begin position="91"/>
        <end position="176"/>
    </location>
</feature>
<proteinExistence type="predicted"/>
<dbReference type="SUPFAM" id="SSF53756">
    <property type="entry name" value="UDP-Glycosyltransferase/glycogen phosphorylase"/>
    <property type="match status" value="1"/>
</dbReference>